<proteinExistence type="predicted"/>
<sequence length="222" mass="25667">MSSLDDGQRARPTRKWISLVNPRDPKMNQTCDYDVKDRTRLFQMIARCKAEGFLIHSVESGSNIWDLIMDDATGFSEQVYKFSPHFLPDNWIEEQWENGFYITAIAGDDDGSSLVVMSRGTRFHDKQVYKVCESIPYKWMERKWKEGYSVTARASAGKKWAIVMSKGAGFSKLQVVEFDSNYPSKRIHERWDSGYDTTAMADTADQFAFARREPSTMIIRPR</sequence>
<keyword evidence="3" id="KW-1185">Reference proteome</keyword>
<reference evidence="3" key="1">
    <citation type="submission" date="2013-01" db="EMBL/GenBank/DDBJ databases">
        <title>Draft Genome Sequence of a Mulberry Tree, Morus notabilis C.K. Schneid.</title>
        <authorList>
            <person name="He N."/>
            <person name="Zhao S."/>
        </authorList>
    </citation>
    <scope>NUCLEOTIDE SEQUENCE</scope>
</reference>
<accession>W9RMI5</accession>
<evidence type="ECO:0000313" key="2">
    <source>
        <dbReference type="EMBL" id="EXB97650.1"/>
    </source>
</evidence>
<organism evidence="2 3">
    <name type="scientific">Morus notabilis</name>
    <dbReference type="NCBI Taxonomy" id="981085"/>
    <lineage>
        <taxon>Eukaryota</taxon>
        <taxon>Viridiplantae</taxon>
        <taxon>Streptophyta</taxon>
        <taxon>Embryophyta</taxon>
        <taxon>Tracheophyta</taxon>
        <taxon>Spermatophyta</taxon>
        <taxon>Magnoliopsida</taxon>
        <taxon>eudicotyledons</taxon>
        <taxon>Gunneridae</taxon>
        <taxon>Pentapetalae</taxon>
        <taxon>rosids</taxon>
        <taxon>fabids</taxon>
        <taxon>Rosales</taxon>
        <taxon>Moraceae</taxon>
        <taxon>Moreae</taxon>
        <taxon>Morus</taxon>
    </lineage>
</organism>
<evidence type="ECO:0000259" key="1">
    <source>
        <dbReference type="Pfam" id="PF24289"/>
    </source>
</evidence>
<dbReference type="Proteomes" id="UP000030645">
    <property type="component" value="Unassembled WGS sequence"/>
</dbReference>
<protein>
    <recommendedName>
        <fullName evidence="1">DUF7477 domain-containing protein</fullName>
    </recommendedName>
</protein>
<feature type="domain" description="DUF7477" evidence="1">
    <location>
        <begin position="11"/>
        <end position="210"/>
    </location>
</feature>
<dbReference type="InterPro" id="IPR055900">
    <property type="entry name" value="DUF7477"/>
</dbReference>
<dbReference type="Pfam" id="PF24289">
    <property type="entry name" value="DUF7477"/>
    <property type="match status" value="1"/>
</dbReference>
<gene>
    <name evidence="2" type="ORF">L484_020199</name>
</gene>
<dbReference type="STRING" id="981085.W9RMI5"/>
<name>W9RMI5_9ROSA</name>
<dbReference type="eggNOG" id="KOG1164">
    <property type="taxonomic scope" value="Eukaryota"/>
</dbReference>
<dbReference type="EMBL" id="KE345280">
    <property type="protein sequence ID" value="EXB97650.1"/>
    <property type="molecule type" value="Genomic_DNA"/>
</dbReference>
<dbReference type="AlphaFoldDB" id="W9RMI5"/>
<evidence type="ECO:0000313" key="3">
    <source>
        <dbReference type="Proteomes" id="UP000030645"/>
    </source>
</evidence>